<evidence type="ECO:0000256" key="2">
    <source>
        <dbReference type="ARBA" id="ARBA00022448"/>
    </source>
</evidence>
<dbReference type="Pfam" id="PF00209">
    <property type="entry name" value="SNF"/>
    <property type="match status" value="2"/>
</dbReference>
<feature type="transmembrane region" description="Helical" evidence="7">
    <location>
        <begin position="42"/>
        <end position="64"/>
    </location>
</feature>
<organism evidence="8 9">
    <name type="scientific">Oceanobacillus luteolus</name>
    <dbReference type="NCBI Taxonomy" id="1274358"/>
    <lineage>
        <taxon>Bacteria</taxon>
        <taxon>Bacillati</taxon>
        <taxon>Bacillota</taxon>
        <taxon>Bacilli</taxon>
        <taxon>Bacillales</taxon>
        <taxon>Bacillaceae</taxon>
        <taxon>Oceanobacillus</taxon>
    </lineage>
</organism>
<feature type="transmembrane region" description="Helical" evidence="7">
    <location>
        <begin position="420"/>
        <end position="441"/>
    </location>
</feature>
<feature type="transmembrane region" description="Helical" evidence="7">
    <location>
        <begin position="85"/>
        <end position="118"/>
    </location>
</feature>
<protein>
    <recommendedName>
        <fullName evidence="6">Transporter</fullName>
    </recommendedName>
</protein>
<evidence type="ECO:0000256" key="5">
    <source>
        <dbReference type="ARBA" id="ARBA00023136"/>
    </source>
</evidence>
<evidence type="ECO:0000256" key="6">
    <source>
        <dbReference type="RuleBase" id="RU003732"/>
    </source>
</evidence>
<evidence type="ECO:0000313" key="8">
    <source>
        <dbReference type="EMBL" id="MFD1609761.1"/>
    </source>
</evidence>
<feature type="transmembrane region" description="Helical" evidence="7">
    <location>
        <begin position="297"/>
        <end position="330"/>
    </location>
</feature>
<dbReference type="PANTHER" id="PTHR42948:SF1">
    <property type="entry name" value="TRANSPORTER"/>
    <property type="match status" value="1"/>
</dbReference>
<accession>A0ABW4HW28</accession>
<keyword evidence="5 7" id="KW-0472">Membrane</keyword>
<feature type="transmembrane region" description="Helical" evidence="7">
    <location>
        <begin position="376"/>
        <end position="399"/>
    </location>
</feature>
<evidence type="ECO:0000313" key="9">
    <source>
        <dbReference type="Proteomes" id="UP001597221"/>
    </source>
</evidence>
<feature type="transmembrane region" description="Helical" evidence="7">
    <location>
        <begin position="342"/>
        <end position="364"/>
    </location>
</feature>
<dbReference type="PROSITE" id="PS50267">
    <property type="entry name" value="NA_NEUROTRAN_SYMP_3"/>
    <property type="match status" value="1"/>
</dbReference>
<feature type="transmembrane region" description="Helical" evidence="7">
    <location>
        <begin position="179"/>
        <end position="203"/>
    </location>
</feature>
<keyword evidence="2 6" id="KW-0813">Transport</keyword>
<dbReference type="EMBL" id="JBHUDE010000162">
    <property type="protein sequence ID" value="MFD1609761.1"/>
    <property type="molecule type" value="Genomic_DNA"/>
</dbReference>
<proteinExistence type="inferred from homology"/>
<feature type="transmembrane region" description="Helical" evidence="7">
    <location>
        <begin position="12"/>
        <end position="30"/>
    </location>
</feature>
<comment type="similarity">
    <text evidence="6">Belongs to the sodium:neurotransmitter symporter (SNF) (TC 2.A.22) family.</text>
</comment>
<dbReference type="InterPro" id="IPR037272">
    <property type="entry name" value="SNS_sf"/>
</dbReference>
<evidence type="ECO:0000256" key="1">
    <source>
        <dbReference type="ARBA" id="ARBA00004141"/>
    </source>
</evidence>
<keyword evidence="3 6" id="KW-0812">Transmembrane</keyword>
<keyword evidence="6" id="KW-0769">Symport</keyword>
<gene>
    <name evidence="8" type="ORF">ACFSBH_19265</name>
</gene>
<sequence length="446" mass="48402">MSQQEQFSTRLGFILSAAGSAIGLGAIWKFPYVAGQNGGGAFLIIFLLFTVILGLPLLLAEFSIGRTAQKSAVGSFKAIAPGTNWYFIGVLGMIAVFIMLSFYSVIGGWIITYFWKVISGQLSGLTEAEYGILFADTVANPVISIGAQLLFMVITIFVITRGVQNGIEKTNKIMMPALFILFIILVVRSITLDGASAGVSFLFQPDLSKVTSNTILEAMGQSFFTLSVGVTGMITYSAYLSKEQNMPKSALSIVAMNIMVVILAGLVIFPAVFAFGMEPDAGPVLLFNVLPTIFSQMPFGMLFFATFLVVFLFATLTSAFSMLEIIVAVLSKGNPAKRKKWAWIIGLAIFLFGVPSALSFGVLSDISLFGKSIFDLADYTVSNVLMPIGALQISIFVSFKMKKSALYEELKRGSNLKYGVFQAWFFLIRYVVPVLIIVVMVDAISK</sequence>
<feature type="transmembrane region" description="Helical" evidence="7">
    <location>
        <begin position="138"/>
        <end position="159"/>
    </location>
</feature>
<dbReference type="CDD" id="cd10336">
    <property type="entry name" value="SLC6sbd_Tyt1-Like"/>
    <property type="match status" value="1"/>
</dbReference>
<evidence type="ECO:0000256" key="7">
    <source>
        <dbReference type="SAM" id="Phobius"/>
    </source>
</evidence>
<feature type="transmembrane region" description="Helical" evidence="7">
    <location>
        <begin position="223"/>
        <end position="241"/>
    </location>
</feature>
<comment type="caution">
    <text evidence="8">The sequence shown here is derived from an EMBL/GenBank/DDBJ whole genome shotgun (WGS) entry which is preliminary data.</text>
</comment>
<comment type="subcellular location">
    <subcellularLocation>
        <location evidence="1">Membrane</location>
        <topology evidence="1">Multi-pass membrane protein</topology>
    </subcellularLocation>
</comment>
<dbReference type="PRINTS" id="PR00176">
    <property type="entry name" value="NANEUSMPORT"/>
</dbReference>
<dbReference type="NCBIfam" id="NF037979">
    <property type="entry name" value="Na_transp"/>
    <property type="match status" value="1"/>
</dbReference>
<keyword evidence="9" id="KW-1185">Reference proteome</keyword>
<name>A0ABW4HW28_9BACI</name>
<dbReference type="SUPFAM" id="SSF161070">
    <property type="entry name" value="SNF-like"/>
    <property type="match status" value="1"/>
</dbReference>
<dbReference type="RefSeq" id="WP_379599221.1">
    <property type="nucleotide sequence ID" value="NZ_JBHUDE010000162.1"/>
</dbReference>
<keyword evidence="4 7" id="KW-1133">Transmembrane helix</keyword>
<dbReference type="InterPro" id="IPR047218">
    <property type="entry name" value="YocR/YhdH-like"/>
</dbReference>
<reference evidence="9" key="1">
    <citation type="journal article" date="2019" name="Int. J. Syst. Evol. Microbiol.">
        <title>The Global Catalogue of Microorganisms (GCM) 10K type strain sequencing project: providing services to taxonomists for standard genome sequencing and annotation.</title>
        <authorList>
            <consortium name="The Broad Institute Genomics Platform"/>
            <consortium name="The Broad Institute Genome Sequencing Center for Infectious Disease"/>
            <person name="Wu L."/>
            <person name="Ma J."/>
        </authorList>
    </citation>
    <scope>NUCLEOTIDE SEQUENCE [LARGE SCALE GENOMIC DNA]</scope>
    <source>
        <strain evidence="9">CGMCC 1.12376</strain>
    </source>
</reference>
<dbReference type="Proteomes" id="UP001597221">
    <property type="component" value="Unassembled WGS sequence"/>
</dbReference>
<dbReference type="InterPro" id="IPR000175">
    <property type="entry name" value="Na/ntran_symport"/>
</dbReference>
<feature type="transmembrane region" description="Helical" evidence="7">
    <location>
        <begin position="253"/>
        <end position="277"/>
    </location>
</feature>
<dbReference type="PROSITE" id="PS00610">
    <property type="entry name" value="NA_NEUROTRAN_SYMP_1"/>
    <property type="match status" value="1"/>
</dbReference>
<evidence type="ECO:0000256" key="3">
    <source>
        <dbReference type="ARBA" id="ARBA00022692"/>
    </source>
</evidence>
<dbReference type="PANTHER" id="PTHR42948">
    <property type="entry name" value="TRANSPORTER"/>
    <property type="match status" value="1"/>
</dbReference>
<evidence type="ECO:0000256" key="4">
    <source>
        <dbReference type="ARBA" id="ARBA00022989"/>
    </source>
</evidence>